<dbReference type="OrthoDB" id="7984201at2759"/>
<dbReference type="EMBL" id="KB446538">
    <property type="protein sequence ID" value="EME45243.1"/>
    <property type="molecule type" value="Genomic_DNA"/>
</dbReference>
<dbReference type="PANTHER" id="PTHR13593">
    <property type="match status" value="1"/>
</dbReference>
<proteinExistence type="predicted"/>
<name>N1PQM1_DOTSN</name>
<dbReference type="Gene3D" id="3.20.20.190">
    <property type="entry name" value="Phosphatidylinositol (PI) phosphodiesterase"/>
    <property type="match status" value="1"/>
</dbReference>
<dbReference type="SUPFAM" id="SSF51695">
    <property type="entry name" value="PLC-like phosphodiesterases"/>
    <property type="match status" value="1"/>
</dbReference>
<accession>N1PQM1</accession>
<keyword evidence="3" id="KW-1185">Reference proteome</keyword>
<evidence type="ECO:0000313" key="3">
    <source>
        <dbReference type="Proteomes" id="UP000016933"/>
    </source>
</evidence>
<reference evidence="2 3" key="2">
    <citation type="journal article" date="2012" name="PLoS Pathog.">
        <title>Diverse lifestyles and strategies of plant pathogenesis encoded in the genomes of eighteen Dothideomycetes fungi.</title>
        <authorList>
            <person name="Ohm R.A."/>
            <person name="Feau N."/>
            <person name="Henrissat B."/>
            <person name="Schoch C.L."/>
            <person name="Horwitz B.A."/>
            <person name="Barry K.W."/>
            <person name="Condon B.J."/>
            <person name="Copeland A.C."/>
            <person name="Dhillon B."/>
            <person name="Glaser F."/>
            <person name="Hesse C.N."/>
            <person name="Kosti I."/>
            <person name="LaButti K."/>
            <person name="Lindquist E.A."/>
            <person name="Lucas S."/>
            <person name="Salamov A.A."/>
            <person name="Bradshaw R.E."/>
            <person name="Ciuffetti L."/>
            <person name="Hamelin R.C."/>
            <person name="Kema G.H.J."/>
            <person name="Lawrence C."/>
            <person name="Scott J.A."/>
            <person name="Spatafora J.W."/>
            <person name="Turgeon B.G."/>
            <person name="de Wit P.J.G.M."/>
            <person name="Zhong S."/>
            <person name="Goodwin S.B."/>
            <person name="Grigoriev I.V."/>
        </authorList>
    </citation>
    <scope>NUCLEOTIDE SEQUENCE [LARGE SCALE GENOMIC DNA]</scope>
    <source>
        <strain evidence="3">NZE10 / CBS 128990</strain>
    </source>
</reference>
<keyword evidence="1" id="KW-0732">Signal</keyword>
<dbReference type="OMA" id="YPYLMPE"/>
<dbReference type="Proteomes" id="UP000016933">
    <property type="component" value="Unassembled WGS sequence"/>
</dbReference>
<dbReference type="GO" id="GO:0008081">
    <property type="term" value="F:phosphoric diester hydrolase activity"/>
    <property type="evidence" value="ECO:0007669"/>
    <property type="project" value="InterPro"/>
</dbReference>
<dbReference type="GO" id="GO:0006629">
    <property type="term" value="P:lipid metabolic process"/>
    <property type="evidence" value="ECO:0007669"/>
    <property type="project" value="InterPro"/>
</dbReference>
<reference evidence="3" key="1">
    <citation type="journal article" date="2012" name="PLoS Genet.">
        <title>The genomes of the fungal plant pathogens Cladosporium fulvum and Dothistroma septosporum reveal adaptation to different hosts and lifestyles but also signatures of common ancestry.</title>
        <authorList>
            <person name="de Wit P.J.G.M."/>
            <person name="van der Burgt A."/>
            <person name="Oekmen B."/>
            <person name="Stergiopoulos I."/>
            <person name="Abd-Elsalam K.A."/>
            <person name="Aerts A.L."/>
            <person name="Bahkali A.H."/>
            <person name="Beenen H.G."/>
            <person name="Chettri P."/>
            <person name="Cox M.P."/>
            <person name="Datema E."/>
            <person name="de Vries R.P."/>
            <person name="Dhillon B."/>
            <person name="Ganley A.R."/>
            <person name="Griffiths S.A."/>
            <person name="Guo Y."/>
            <person name="Hamelin R.C."/>
            <person name="Henrissat B."/>
            <person name="Kabir M.S."/>
            <person name="Jashni M.K."/>
            <person name="Kema G."/>
            <person name="Klaubauf S."/>
            <person name="Lapidus A."/>
            <person name="Levasseur A."/>
            <person name="Lindquist E."/>
            <person name="Mehrabi R."/>
            <person name="Ohm R.A."/>
            <person name="Owen T.J."/>
            <person name="Salamov A."/>
            <person name="Schwelm A."/>
            <person name="Schijlen E."/>
            <person name="Sun H."/>
            <person name="van den Burg H.A."/>
            <person name="van Ham R.C.H.J."/>
            <person name="Zhang S."/>
            <person name="Goodwin S.B."/>
            <person name="Grigoriev I.V."/>
            <person name="Collemare J."/>
            <person name="Bradshaw R.E."/>
        </authorList>
    </citation>
    <scope>NUCLEOTIDE SEQUENCE [LARGE SCALE GENOMIC DNA]</scope>
    <source>
        <strain evidence="3">NZE10 / CBS 128990</strain>
    </source>
</reference>
<evidence type="ECO:0008006" key="4">
    <source>
        <dbReference type="Google" id="ProtNLM"/>
    </source>
</evidence>
<dbReference type="eggNOG" id="ENOG502RUV2">
    <property type="taxonomic scope" value="Eukaryota"/>
</dbReference>
<sequence>MFPKSLNGLLRLAAGLKSALAQSSSTICNNSPFLCSKEYKDVAYFGAHDSPFLRDDTTDFSTSRNQFYNTTRQLASGVRLVTGQVQYINGTTDLHVCHTSCELLDAGPLSSWLAETKTWMDGIPNDVVTILLVNGAGATNSGLSGLAYKPANSIATIMWPTLQSLVNNGTRAVKFVATLAGKSGATYLMNEFDYIFENNYDNSGPRDFSCDDNRPSNLANETSTVISSGYMPLMKHFLYKNQLFDIQSQMSRNLASAAATCASKYGKAPTFLLFDSTNMGPAIAIVVGLNGVSNAIGRTRLPTEALSETSAAAVLLPQSSSLSLSLGAALLVVLSL</sequence>
<feature type="signal peptide" evidence="1">
    <location>
        <begin position="1"/>
        <end position="21"/>
    </location>
</feature>
<dbReference type="InterPro" id="IPR017946">
    <property type="entry name" value="PLC-like_Pdiesterase_TIM-brl"/>
</dbReference>
<evidence type="ECO:0000313" key="2">
    <source>
        <dbReference type="EMBL" id="EME45243.1"/>
    </source>
</evidence>
<dbReference type="Pfam" id="PF26146">
    <property type="entry name" value="PI-PLC_X"/>
    <property type="match status" value="1"/>
</dbReference>
<dbReference type="PANTHER" id="PTHR13593:SF80">
    <property type="entry name" value="PLC-LIKE PHOSPHODIESTERASE"/>
    <property type="match status" value="1"/>
</dbReference>
<gene>
    <name evidence="2" type="ORF">DOTSEDRAFT_61803</name>
</gene>
<feature type="chain" id="PRO_5004110020" description="PLC-like phosphodiesterase" evidence="1">
    <location>
        <begin position="22"/>
        <end position="336"/>
    </location>
</feature>
<dbReference type="AlphaFoldDB" id="N1PQM1"/>
<protein>
    <recommendedName>
        <fullName evidence="4">PLC-like phosphodiesterase</fullName>
    </recommendedName>
</protein>
<dbReference type="STRING" id="675120.N1PQM1"/>
<evidence type="ECO:0000256" key="1">
    <source>
        <dbReference type="SAM" id="SignalP"/>
    </source>
</evidence>
<dbReference type="InterPro" id="IPR051057">
    <property type="entry name" value="PI-PLC_domain"/>
</dbReference>
<organism evidence="2 3">
    <name type="scientific">Dothistroma septosporum (strain NZE10 / CBS 128990)</name>
    <name type="common">Red band needle blight fungus</name>
    <name type="synonym">Mycosphaerella pini</name>
    <dbReference type="NCBI Taxonomy" id="675120"/>
    <lineage>
        <taxon>Eukaryota</taxon>
        <taxon>Fungi</taxon>
        <taxon>Dikarya</taxon>
        <taxon>Ascomycota</taxon>
        <taxon>Pezizomycotina</taxon>
        <taxon>Dothideomycetes</taxon>
        <taxon>Dothideomycetidae</taxon>
        <taxon>Mycosphaerellales</taxon>
        <taxon>Mycosphaerellaceae</taxon>
        <taxon>Dothistroma</taxon>
    </lineage>
</organism>
<dbReference type="HOGENOM" id="CLU_037358_1_0_1"/>